<keyword evidence="2" id="KW-1133">Transmembrane helix</keyword>
<keyword evidence="2" id="KW-0472">Membrane</keyword>
<evidence type="ECO:0000313" key="3">
    <source>
        <dbReference type="EMBL" id="PMD29388.1"/>
    </source>
</evidence>
<sequence length="617" mass="67332">MSIPSKLPGENGSRFSTSEERVYRSPASFSEPFPSTSYDGGPGGIEMRQTFVRQNTNNSTAPIFAGQGPSETQSFLHDPAHKIDTFYTSDEFQPYKDNTARQLRHILINGSARWAITALTCILYAAATIIWQNKVAISELSKRLYNTITTGVSIAMGLNVASAFKDMALNMRWVVLSHQKFSLNEMDLILHADSMQRLFQLCFITRRPMIILGALFWLFVNILAQAGIAMISLTYNFNPDTSNVAYAAGAVAVPNMTIFQPEFTFQGNSNLNSSNALNPLSFQSQAYVAHTYGESVYTQGVVSTADYPIPPAGAIYQTNETIFVSNNTGFFQFIFPDSPTGSVYPTSTSIYTARTINSTYLCNAYNVTAGWDGKSSQIEVDNLGNITLVQPVQDEAMNVWVDAHSDCEGNARCQVVQAFEAYPNSSYYYTCNITVSSTYNDPLNVSFVSDEMARIAASSMAQTGFVGANEPSTQAYPLESIWGTAYGEGDAMGSYMSACAIGAIGGAAYSNLFISYEGNAPSQGQILQVQHQKLFYLILGAITGSHLFFLMVVAYLANRVKVGPEEALSMALLLRPIADALDGVSGGVENKALKDAKKNTMARYEKGPNGKWKLNMS</sequence>
<feature type="transmembrane region" description="Helical" evidence="2">
    <location>
        <begin position="210"/>
        <end position="235"/>
    </location>
</feature>
<dbReference type="OrthoDB" id="3596604at2759"/>
<gene>
    <name evidence="3" type="ORF">L207DRAFT_559475</name>
</gene>
<evidence type="ECO:0000256" key="2">
    <source>
        <dbReference type="SAM" id="Phobius"/>
    </source>
</evidence>
<proteinExistence type="predicted"/>
<evidence type="ECO:0000256" key="1">
    <source>
        <dbReference type="SAM" id="MobiDB-lite"/>
    </source>
</evidence>
<organism evidence="3 4">
    <name type="scientific">Hyaloscypha variabilis (strain UAMH 11265 / GT02V1 / F)</name>
    <name type="common">Meliniomyces variabilis</name>
    <dbReference type="NCBI Taxonomy" id="1149755"/>
    <lineage>
        <taxon>Eukaryota</taxon>
        <taxon>Fungi</taxon>
        <taxon>Dikarya</taxon>
        <taxon>Ascomycota</taxon>
        <taxon>Pezizomycotina</taxon>
        <taxon>Leotiomycetes</taxon>
        <taxon>Helotiales</taxon>
        <taxon>Hyaloscyphaceae</taxon>
        <taxon>Hyaloscypha</taxon>
        <taxon>Hyaloscypha variabilis</taxon>
    </lineage>
</organism>
<protein>
    <submittedName>
        <fullName evidence="3">Uncharacterized protein</fullName>
    </submittedName>
</protein>
<name>A0A2J6QSZ8_HYAVF</name>
<feature type="transmembrane region" description="Helical" evidence="2">
    <location>
        <begin position="144"/>
        <end position="164"/>
    </location>
</feature>
<keyword evidence="2" id="KW-0812">Transmembrane</keyword>
<feature type="region of interest" description="Disordered" evidence="1">
    <location>
        <begin position="1"/>
        <end position="46"/>
    </location>
</feature>
<evidence type="ECO:0000313" key="4">
    <source>
        <dbReference type="Proteomes" id="UP000235786"/>
    </source>
</evidence>
<accession>A0A2J6QSZ8</accession>
<feature type="transmembrane region" description="Helical" evidence="2">
    <location>
        <begin position="534"/>
        <end position="557"/>
    </location>
</feature>
<feature type="transmembrane region" description="Helical" evidence="2">
    <location>
        <begin position="111"/>
        <end position="132"/>
    </location>
</feature>
<dbReference type="AlphaFoldDB" id="A0A2J6QSZ8"/>
<keyword evidence="4" id="KW-1185">Reference proteome</keyword>
<reference evidence="3 4" key="1">
    <citation type="submission" date="2016-04" db="EMBL/GenBank/DDBJ databases">
        <title>A degradative enzymes factory behind the ericoid mycorrhizal symbiosis.</title>
        <authorList>
            <consortium name="DOE Joint Genome Institute"/>
            <person name="Martino E."/>
            <person name="Morin E."/>
            <person name="Grelet G."/>
            <person name="Kuo A."/>
            <person name="Kohler A."/>
            <person name="Daghino S."/>
            <person name="Barry K."/>
            <person name="Choi C."/>
            <person name="Cichocki N."/>
            <person name="Clum A."/>
            <person name="Copeland A."/>
            <person name="Hainaut M."/>
            <person name="Haridas S."/>
            <person name="Labutti K."/>
            <person name="Lindquist E."/>
            <person name="Lipzen A."/>
            <person name="Khouja H.-R."/>
            <person name="Murat C."/>
            <person name="Ohm R."/>
            <person name="Olson A."/>
            <person name="Spatafora J."/>
            <person name="Veneault-Fourrey C."/>
            <person name="Henrissat B."/>
            <person name="Grigoriev I."/>
            <person name="Martin F."/>
            <person name="Perotto S."/>
        </authorList>
    </citation>
    <scope>NUCLEOTIDE SEQUENCE [LARGE SCALE GENOMIC DNA]</scope>
    <source>
        <strain evidence="3 4">F</strain>
    </source>
</reference>
<dbReference type="EMBL" id="KZ613974">
    <property type="protein sequence ID" value="PMD29388.1"/>
    <property type="molecule type" value="Genomic_DNA"/>
</dbReference>
<dbReference type="Proteomes" id="UP000235786">
    <property type="component" value="Unassembled WGS sequence"/>
</dbReference>